<dbReference type="PANTHER" id="PTHR14098:SF2">
    <property type="entry name" value="CYTOKINE-DEPENDENT HEMATOPOIETIC CELL LINKER"/>
    <property type="match status" value="1"/>
</dbReference>
<evidence type="ECO:0000256" key="2">
    <source>
        <dbReference type="PROSITE-ProRule" id="PRU00191"/>
    </source>
</evidence>
<keyword evidence="1 2" id="KW-0727">SH2 domain</keyword>
<keyword evidence="5" id="KW-1185">Reference proteome</keyword>
<dbReference type="Gene3D" id="3.30.505.10">
    <property type="entry name" value="SH2 domain"/>
    <property type="match status" value="1"/>
</dbReference>
<dbReference type="InterPro" id="IPR036860">
    <property type="entry name" value="SH2_dom_sf"/>
</dbReference>
<feature type="domain" description="SH2" evidence="3">
    <location>
        <begin position="7"/>
        <end position="153"/>
    </location>
</feature>
<dbReference type="AlphaFoldDB" id="A0A6I8PD98"/>
<evidence type="ECO:0000313" key="5">
    <source>
        <dbReference type="Proteomes" id="UP000002279"/>
    </source>
</evidence>
<evidence type="ECO:0000256" key="1">
    <source>
        <dbReference type="ARBA" id="ARBA00022999"/>
    </source>
</evidence>
<dbReference type="Pfam" id="PF00017">
    <property type="entry name" value="SH2"/>
    <property type="match status" value="1"/>
</dbReference>
<protein>
    <recommendedName>
        <fullName evidence="3">SH2 domain-containing protein</fullName>
    </recommendedName>
</protein>
<dbReference type="Proteomes" id="UP000002279">
    <property type="component" value="Chromosome 4"/>
</dbReference>
<dbReference type="SUPFAM" id="SSF55550">
    <property type="entry name" value="SH2 domain"/>
    <property type="match status" value="1"/>
</dbReference>
<reference evidence="4" key="3">
    <citation type="submission" date="2025-09" db="UniProtKB">
        <authorList>
            <consortium name="Ensembl"/>
        </authorList>
    </citation>
    <scope>IDENTIFICATION</scope>
    <source>
        <strain evidence="4">Glennie</strain>
    </source>
</reference>
<dbReference type="Ensembl" id="ENSOANT00000047437.1">
    <property type="protein sequence ID" value="ENSOANP00000051825.1"/>
    <property type="gene ID" value="ENSOANG00000041268.1"/>
</dbReference>
<accession>A0A6I8PD98</accession>
<dbReference type="InterPro" id="IPR051751">
    <property type="entry name" value="Immunoreceptor_sig_adapters"/>
</dbReference>
<evidence type="ECO:0000259" key="3">
    <source>
        <dbReference type="PROSITE" id="PS50001"/>
    </source>
</evidence>
<dbReference type="Bgee" id="ENSOANG00000041268">
    <property type="expression patterns" value="Expressed in ovary"/>
</dbReference>
<dbReference type="InterPro" id="IPR000980">
    <property type="entry name" value="SH2"/>
</dbReference>
<organism evidence="4 5">
    <name type="scientific">Ornithorhynchus anatinus</name>
    <name type="common">Duckbill platypus</name>
    <dbReference type="NCBI Taxonomy" id="9258"/>
    <lineage>
        <taxon>Eukaryota</taxon>
        <taxon>Metazoa</taxon>
        <taxon>Chordata</taxon>
        <taxon>Craniata</taxon>
        <taxon>Vertebrata</taxon>
        <taxon>Euteleostomi</taxon>
        <taxon>Mammalia</taxon>
        <taxon>Monotremata</taxon>
        <taxon>Ornithorhynchidae</taxon>
        <taxon>Ornithorhynchus</taxon>
    </lineage>
</organism>
<dbReference type="FunFam" id="3.30.505.10:FF:000016">
    <property type="entry name" value="B-cell linker protein isoform 2"/>
    <property type="match status" value="1"/>
</dbReference>
<dbReference type="PANTHER" id="PTHR14098">
    <property type="entry name" value="SH2 DOMAIN CONTAINING PROTEIN"/>
    <property type="match status" value="1"/>
</dbReference>
<dbReference type="InParanoid" id="A0A6I8PD98"/>
<evidence type="ECO:0000313" key="4">
    <source>
        <dbReference type="Ensembl" id="ENSOANP00000051825.1"/>
    </source>
</evidence>
<dbReference type="SMART" id="SM00252">
    <property type="entry name" value="SH2"/>
    <property type="match status" value="1"/>
</dbReference>
<dbReference type="GeneTree" id="ENSGT00940000161846"/>
<name>A0A6I8PD98_ORNAN</name>
<reference evidence="4" key="2">
    <citation type="submission" date="2025-08" db="UniProtKB">
        <authorList>
            <consortium name="Ensembl"/>
        </authorList>
    </citation>
    <scope>IDENTIFICATION</scope>
    <source>
        <strain evidence="4">Glennie</strain>
    </source>
</reference>
<proteinExistence type="predicted"/>
<reference evidence="4 5" key="1">
    <citation type="journal article" date="2008" name="Nature">
        <title>Genome analysis of the platypus reveals unique signatures of evolution.</title>
        <authorList>
            <person name="Warren W.C."/>
            <person name="Hillier L.W."/>
            <person name="Marshall Graves J.A."/>
            <person name="Birney E."/>
            <person name="Ponting C.P."/>
            <person name="Grutzner F."/>
            <person name="Belov K."/>
            <person name="Miller W."/>
            <person name="Clarke L."/>
            <person name="Chinwalla A.T."/>
            <person name="Yang S.P."/>
            <person name="Heger A."/>
            <person name="Locke D.P."/>
            <person name="Miethke P."/>
            <person name="Waters P.D."/>
            <person name="Veyrunes F."/>
            <person name="Fulton L."/>
            <person name="Fulton B."/>
            <person name="Graves T."/>
            <person name="Wallis J."/>
            <person name="Puente X.S."/>
            <person name="Lopez-Otin C."/>
            <person name="Ordonez G.R."/>
            <person name="Eichler E.E."/>
            <person name="Chen L."/>
            <person name="Cheng Z."/>
            <person name="Deakin J.E."/>
            <person name="Alsop A."/>
            <person name="Thompson K."/>
            <person name="Kirby P."/>
            <person name="Papenfuss A.T."/>
            <person name="Wakefield M.J."/>
            <person name="Olender T."/>
            <person name="Lancet D."/>
            <person name="Huttley G.A."/>
            <person name="Smit A.F."/>
            <person name="Pask A."/>
            <person name="Temple-Smith P."/>
            <person name="Batzer M.A."/>
            <person name="Walker J.A."/>
            <person name="Konkel M.K."/>
            <person name="Harris R.S."/>
            <person name="Whittington C.M."/>
            <person name="Wong E.S."/>
            <person name="Gemmell N.J."/>
            <person name="Buschiazzo E."/>
            <person name="Vargas Jentzsch I.M."/>
            <person name="Merkel A."/>
            <person name="Schmitz J."/>
            <person name="Zemann A."/>
            <person name="Churakov G."/>
            <person name="Kriegs J.O."/>
            <person name="Brosius J."/>
            <person name="Murchison E.P."/>
            <person name="Sachidanandam R."/>
            <person name="Smith C."/>
            <person name="Hannon G.J."/>
            <person name="Tsend-Ayush E."/>
            <person name="McMillan D."/>
            <person name="Attenborough R."/>
            <person name="Rens W."/>
            <person name="Ferguson-Smith M."/>
            <person name="Lefevre C.M."/>
            <person name="Sharp J.A."/>
            <person name="Nicholas K.R."/>
            <person name="Ray D.A."/>
            <person name="Kube M."/>
            <person name="Reinhardt R."/>
            <person name="Pringle T.H."/>
            <person name="Taylor J."/>
            <person name="Jones R.C."/>
            <person name="Nixon B."/>
            <person name="Dacheux J.L."/>
            <person name="Niwa H."/>
            <person name="Sekita Y."/>
            <person name="Huang X."/>
            <person name="Stark A."/>
            <person name="Kheradpour P."/>
            <person name="Kellis M."/>
            <person name="Flicek P."/>
            <person name="Chen Y."/>
            <person name="Webber C."/>
            <person name="Hardison R."/>
            <person name="Nelson J."/>
            <person name="Hallsworth-Pepin K."/>
            <person name="Delehaunty K."/>
            <person name="Markovic C."/>
            <person name="Minx P."/>
            <person name="Feng Y."/>
            <person name="Kremitzki C."/>
            <person name="Mitreva M."/>
            <person name="Glasscock J."/>
            <person name="Wylie T."/>
            <person name="Wohldmann P."/>
            <person name="Thiru P."/>
            <person name="Nhan M.N."/>
            <person name="Pohl C.S."/>
            <person name="Smith S.M."/>
            <person name="Hou S."/>
            <person name="Nefedov M."/>
            <person name="de Jong P.J."/>
            <person name="Renfree M.B."/>
            <person name="Mardis E.R."/>
            <person name="Wilson R.K."/>
        </authorList>
    </citation>
    <scope>NUCLEOTIDE SEQUENCE [LARGE SCALE GENOMIC DNA]</scope>
    <source>
        <strain evidence="4 5">Glennie</strain>
    </source>
</reference>
<dbReference type="PROSITE" id="PS50001">
    <property type="entry name" value="SH2"/>
    <property type="match status" value="1"/>
</dbReference>
<dbReference type="GO" id="GO:0005737">
    <property type="term" value="C:cytoplasm"/>
    <property type="evidence" value="ECO:0007669"/>
    <property type="project" value="UniProtKB-ARBA"/>
</dbReference>
<sequence>ALKSIPWYSQKPSPTSLFRRINVYYRVRTHNPLPQKACSLDEGLGVNYGTIKSLMSSLIKPQDGTFLVRDYSKKSTAEPYVLALLYQNKVYNIKIRFLERSRQYALGTGLRGDEKFDSVEDIIEHYRYSPITLIDGKDKTGNNREQCYLTHPLPFRKHPHFPSSR</sequence>